<dbReference type="InterPro" id="IPR036909">
    <property type="entry name" value="Cyt_c-like_dom_sf"/>
</dbReference>
<dbReference type="Gene3D" id="1.10.760.10">
    <property type="entry name" value="Cytochrome c-like domain"/>
    <property type="match status" value="1"/>
</dbReference>
<evidence type="ECO:0000313" key="10">
    <source>
        <dbReference type="Proteomes" id="UP000437862"/>
    </source>
</evidence>
<protein>
    <submittedName>
        <fullName evidence="7">C-type cytochrome</fullName>
    </submittedName>
    <submittedName>
        <fullName evidence="8">Cytochrome c oxidase cbb3-type subunit 3</fullName>
    </submittedName>
</protein>
<evidence type="ECO:0000259" key="6">
    <source>
        <dbReference type="PROSITE" id="PS51007"/>
    </source>
</evidence>
<dbReference type="InterPro" id="IPR009056">
    <property type="entry name" value="Cyt_c-like_dom"/>
</dbReference>
<feature type="compositionally biased region" description="Pro residues" evidence="5">
    <location>
        <begin position="176"/>
        <end position="185"/>
    </location>
</feature>
<dbReference type="Proteomes" id="UP000437862">
    <property type="component" value="Chromosome"/>
</dbReference>
<evidence type="ECO:0000313" key="8">
    <source>
        <dbReference type="EMBL" id="TWI48447.1"/>
    </source>
</evidence>
<dbReference type="AlphaFoldDB" id="A0A562PVL5"/>
<evidence type="ECO:0000256" key="1">
    <source>
        <dbReference type="ARBA" id="ARBA00022617"/>
    </source>
</evidence>
<dbReference type="Proteomes" id="UP000315112">
    <property type="component" value="Unassembled WGS sequence"/>
</dbReference>
<keyword evidence="2 4" id="KW-0479">Metal-binding</keyword>
<accession>A0A562PVL5</accession>
<evidence type="ECO:0000256" key="3">
    <source>
        <dbReference type="ARBA" id="ARBA00023004"/>
    </source>
</evidence>
<dbReference type="PROSITE" id="PS51007">
    <property type="entry name" value="CYTC"/>
    <property type="match status" value="1"/>
</dbReference>
<reference evidence="8 9" key="1">
    <citation type="journal article" date="2015" name="Stand. Genomic Sci.">
        <title>Genomic Encyclopedia of Bacterial and Archaeal Type Strains, Phase III: the genomes of soil and plant-associated and newly described type strains.</title>
        <authorList>
            <person name="Whitman W.B."/>
            <person name="Woyke T."/>
            <person name="Klenk H.P."/>
            <person name="Zhou Y."/>
            <person name="Lilburn T.G."/>
            <person name="Beck B.J."/>
            <person name="De Vos P."/>
            <person name="Vandamme P."/>
            <person name="Eisen J.A."/>
            <person name="Garrity G."/>
            <person name="Hugenholtz P."/>
            <person name="Kyrpides N.C."/>
        </authorList>
    </citation>
    <scope>NUCLEOTIDE SEQUENCE [LARGE SCALE GENOMIC DNA]</scope>
    <source>
        <strain evidence="8 9">CGMCC 1.10685</strain>
    </source>
</reference>
<dbReference type="GO" id="GO:0020037">
    <property type="term" value="F:heme binding"/>
    <property type="evidence" value="ECO:0007669"/>
    <property type="project" value="InterPro"/>
</dbReference>
<dbReference type="PROSITE" id="PS51257">
    <property type="entry name" value="PROKAR_LIPOPROTEIN"/>
    <property type="match status" value="1"/>
</dbReference>
<dbReference type="RefSeq" id="WP_145874243.1">
    <property type="nucleotide sequence ID" value="NZ_CP046904.1"/>
</dbReference>
<reference evidence="8" key="2">
    <citation type="submission" date="2019-07" db="EMBL/GenBank/DDBJ databases">
        <authorList>
            <person name="Whitman W."/>
            <person name="Huntemann M."/>
            <person name="Clum A."/>
            <person name="Pillay M."/>
            <person name="Palaniappan K."/>
            <person name="Varghese N."/>
            <person name="Mikhailova N."/>
            <person name="Stamatis D."/>
            <person name="Reddy T."/>
            <person name="Daum C."/>
            <person name="Shapiro N."/>
            <person name="Ivanova N."/>
            <person name="Kyrpides N."/>
            <person name="Woyke T."/>
        </authorList>
    </citation>
    <scope>NUCLEOTIDE SEQUENCE</scope>
    <source>
        <strain evidence="8">CGMCC 1.10685</strain>
    </source>
</reference>
<dbReference type="GO" id="GO:0046872">
    <property type="term" value="F:metal ion binding"/>
    <property type="evidence" value="ECO:0007669"/>
    <property type="project" value="UniProtKB-KW"/>
</dbReference>
<evidence type="ECO:0000313" key="9">
    <source>
        <dbReference type="Proteomes" id="UP000315112"/>
    </source>
</evidence>
<sequence>MRAAVVWLALALVACDRETRPLAPPAQASLLPGGALPGHRDVGPPGAVPPVQATLPSTQNRYEDFAYAVAQGKRLYRAYNCNGCHAQGGGDIGPALMDDKWRYGSDAASVFATIAHGRPRGMPAYGSHVPAEQIWQLTAYVRSMSGLLPGDVAPSRSDTLQASEPESRRKGGLPKPDVPLPPEKR</sequence>
<feature type="region of interest" description="Disordered" evidence="5">
    <location>
        <begin position="150"/>
        <end position="185"/>
    </location>
</feature>
<keyword evidence="10" id="KW-1185">Reference proteome</keyword>
<dbReference type="Pfam" id="PF13442">
    <property type="entry name" value="Cytochrome_CBB3"/>
    <property type="match status" value="1"/>
</dbReference>
<feature type="domain" description="Cytochrome c" evidence="6">
    <location>
        <begin position="67"/>
        <end position="145"/>
    </location>
</feature>
<evidence type="ECO:0000313" key="7">
    <source>
        <dbReference type="EMBL" id="QGZ39552.1"/>
    </source>
</evidence>
<evidence type="ECO:0000256" key="2">
    <source>
        <dbReference type="ARBA" id="ARBA00022723"/>
    </source>
</evidence>
<evidence type="ECO:0000256" key="4">
    <source>
        <dbReference type="PROSITE-ProRule" id="PRU00433"/>
    </source>
</evidence>
<name>A0A562PVL5_9BURK</name>
<keyword evidence="1 4" id="KW-0349">Heme</keyword>
<organism evidence="8 9">
    <name type="scientific">Pseudoduganella flava</name>
    <dbReference type="NCBI Taxonomy" id="871742"/>
    <lineage>
        <taxon>Bacteria</taxon>
        <taxon>Pseudomonadati</taxon>
        <taxon>Pseudomonadota</taxon>
        <taxon>Betaproteobacteria</taxon>
        <taxon>Burkholderiales</taxon>
        <taxon>Oxalobacteraceae</taxon>
        <taxon>Telluria group</taxon>
        <taxon>Pseudoduganella</taxon>
    </lineage>
</organism>
<proteinExistence type="predicted"/>
<dbReference type="SUPFAM" id="SSF46626">
    <property type="entry name" value="Cytochrome c"/>
    <property type="match status" value="1"/>
</dbReference>
<reference evidence="7 10" key="3">
    <citation type="submission" date="2019-12" db="EMBL/GenBank/DDBJ databases">
        <title>Draft Genome Sequences of Six Type Strains of the Genus Massilia.</title>
        <authorList>
            <person name="Miess H."/>
            <person name="Frediansyah A."/>
            <person name="Goeker M."/>
            <person name="Gross H."/>
        </authorList>
    </citation>
    <scope>NUCLEOTIDE SEQUENCE [LARGE SCALE GENOMIC DNA]</scope>
    <source>
        <strain evidence="7 10">DSM 26639</strain>
    </source>
</reference>
<dbReference type="OrthoDB" id="9811281at2"/>
<gene>
    <name evidence="7" type="ORF">GO485_11175</name>
    <name evidence="8" type="ORF">IP92_01836</name>
</gene>
<dbReference type="GO" id="GO:0009055">
    <property type="term" value="F:electron transfer activity"/>
    <property type="evidence" value="ECO:0007669"/>
    <property type="project" value="InterPro"/>
</dbReference>
<evidence type="ECO:0000256" key="5">
    <source>
        <dbReference type="SAM" id="MobiDB-lite"/>
    </source>
</evidence>
<keyword evidence="3 4" id="KW-0408">Iron</keyword>
<dbReference type="EMBL" id="CP046904">
    <property type="protein sequence ID" value="QGZ39552.1"/>
    <property type="molecule type" value="Genomic_DNA"/>
</dbReference>
<dbReference type="EMBL" id="VLKW01000003">
    <property type="protein sequence ID" value="TWI48447.1"/>
    <property type="molecule type" value="Genomic_DNA"/>
</dbReference>